<dbReference type="PANTHER" id="PTHR45649:SF14">
    <property type="entry name" value="GABA PERMEASE"/>
    <property type="match status" value="1"/>
</dbReference>
<feature type="region of interest" description="Disordered" evidence="6">
    <location>
        <begin position="578"/>
        <end position="633"/>
    </location>
</feature>
<dbReference type="InterPro" id="IPR036259">
    <property type="entry name" value="MFS_trans_sf"/>
</dbReference>
<feature type="transmembrane region" description="Helical" evidence="7">
    <location>
        <begin position="476"/>
        <end position="500"/>
    </location>
</feature>
<dbReference type="InterPro" id="IPR020846">
    <property type="entry name" value="MFS_dom"/>
</dbReference>
<dbReference type="Pfam" id="PF13520">
    <property type="entry name" value="AA_permease_2"/>
    <property type="match status" value="1"/>
</dbReference>
<dbReference type="InterPro" id="IPR005828">
    <property type="entry name" value="MFS_sugar_transport-like"/>
</dbReference>
<dbReference type="PANTHER" id="PTHR45649">
    <property type="entry name" value="AMINO-ACID PERMEASE BAT1"/>
    <property type="match status" value="1"/>
</dbReference>
<dbReference type="EMBL" id="JAADJF010000157">
    <property type="protein sequence ID" value="KAF4436100.1"/>
    <property type="molecule type" value="Genomic_DNA"/>
</dbReference>
<evidence type="ECO:0000256" key="4">
    <source>
        <dbReference type="ARBA" id="ARBA00022989"/>
    </source>
</evidence>
<dbReference type="GO" id="GO:0022857">
    <property type="term" value="F:transmembrane transporter activity"/>
    <property type="evidence" value="ECO:0007669"/>
    <property type="project" value="InterPro"/>
</dbReference>
<feature type="transmembrane region" description="Helical" evidence="7">
    <location>
        <begin position="101"/>
        <end position="118"/>
    </location>
</feature>
<evidence type="ECO:0000256" key="1">
    <source>
        <dbReference type="ARBA" id="ARBA00004141"/>
    </source>
</evidence>
<feature type="transmembrane region" description="Helical" evidence="7">
    <location>
        <begin position="1062"/>
        <end position="1084"/>
    </location>
</feature>
<feature type="transmembrane region" description="Helical" evidence="7">
    <location>
        <begin position="806"/>
        <end position="833"/>
    </location>
</feature>
<feature type="transmembrane region" description="Helical" evidence="7">
    <location>
        <begin position="885"/>
        <end position="903"/>
    </location>
</feature>
<dbReference type="SUPFAM" id="SSF103473">
    <property type="entry name" value="MFS general substrate transporter"/>
    <property type="match status" value="1"/>
</dbReference>
<feature type="transmembrane region" description="Helical" evidence="7">
    <location>
        <begin position="1090"/>
        <end position="1111"/>
    </location>
</feature>
<sequence length="1228" mass="133455">MDPHPTQIESTSAKKPRRRCRFWIDYNEEVKHLVEIDYSTREREKQITKIVDDGGFKIRVFFVAASGFLASSYSLFSVDILSIALFYVYPPCDRLGQDPGLIIDELTLTGTILGMLLMGHLADRSGRKKWYGAELAILIVATIGMVQASEGYTAVKTTRSSMNIYSWIAWWRFLLGFGIGAEYPLSSIITAEWASTESRGVMLSAVFSMQSIGRLLSYTVSLGALRGSKPGDDEETRRLAIDRVWRWTVGVALIPAAIAILLRLTIPETPRFYAGIMKDPRKGVSNAMKLYGGNKSIQEVGREADLSTGRSTEEEEPWYTWYGKAWDYLTGPKKGWRPLVLISLLWAIMDVPWYGLTMDLSNTLATLVHNSSSPTGVIRHFRRTSGESVAGCGDDPWNKDFWNPNNTISNMIEQNALRSIVVVSIGSLAGSIGSILIIDFFRRKVILIATFLAITVLLAIAGGTLLSTDASNPHHAAVVCYGILQFLFNLGPNTLIFVLAAEIFPTTYRGTFNGIAAASGKVGAVVIRVIIFATRHGDKEKSLGIRLLALMPLMVVSAWLSWYLPDVQVIPKTKPVETVGEQQAADGQNLPPLPMLQAETPHSDAMSLTSSESRSFSGPSHENTPPAISDNSVDFPTTTITLIVPRRPITPNQSNNLTKPVAYLHPPCLDHIQDLKIHTHPFLHVELITLHSSPQCLFINMNDHDADLARDAAQLAALGHKQELERNFSFVSMLGLAFSILNSWTALASSLSVGLPSGGPTAVIWGLVTAGVGSLSLAVSNAEFLSCYPTSAGQYHWAAIISPPKWVAIVSWVTGWVNVSGWVALSASGGVLGGQLFLGIITMYDPDFAPTRWQYFLLFLLYTFLGFFLNLFLASGLPMMTKVALIWSVCGLLATTITVLATSAPDFQPASFVFGEFINSTGWPGGVAFLLGLLQGGLGLTGFDAVAHMIEEIPQPCIRGPRIMVACVAMGLVTGFAFLVCLLFVIKDVDAVVASPTGPLVEIYLQATNSKAGTVCLLLFPMICLVFGTLGIMATSTRILYAFARDGGLPFSRVFAKVDQRWGIPVNALLLTNAIVIIFGLVYLGSTSALNAILSAAVIALSISYAVTPAINCLQGRKGLLDNRPFVLPEWLGWVCNLVGIAYTIVITVFLLFPPVSNVTASNMNYAVVAFAAIIIVSSIQWFVDGRHNFKGPTFDEDALFVSGIEEASGTKIGDDNDSQVNKIDAEA</sequence>
<dbReference type="Pfam" id="PF00083">
    <property type="entry name" value="Sugar_tr"/>
    <property type="match status" value="2"/>
</dbReference>
<gene>
    <name evidence="9" type="ORF">FACUT_6672</name>
</gene>
<feature type="compositionally biased region" description="Polar residues" evidence="6">
    <location>
        <begin position="606"/>
        <end position="623"/>
    </location>
</feature>
<feature type="transmembrane region" description="Helical" evidence="7">
    <location>
        <begin position="339"/>
        <end position="356"/>
    </location>
</feature>
<reference evidence="9 10" key="1">
    <citation type="submission" date="2020-01" db="EMBL/GenBank/DDBJ databases">
        <title>Identification and distribution of gene clusters putatively required for synthesis of sphingolipid metabolism inhibitors in phylogenetically diverse species of the filamentous fungus Fusarium.</title>
        <authorList>
            <person name="Kim H.-S."/>
            <person name="Busman M."/>
            <person name="Brown D.W."/>
            <person name="Divon H."/>
            <person name="Uhlig S."/>
            <person name="Proctor R.H."/>
        </authorList>
    </citation>
    <scope>NUCLEOTIDE SEQUENCE [LARGE SCALE GENOMIC DNA]</scope>
    <source>
        <strain evidence="9 10">NRRL 13308</strain>
    </source>
</reference>
<feature type="transmembrane region" description="Helical" evidence="7">
    <location>
        <begin position="853"/>
        <end position="873"/>
    </location>
</feature>
<evidence type="ECO:0000256" key="7">
    <source>
        <dbReference type="SAM" id="Phobius"/>
    </source>
</evidence>
<dbReference type="Gene3D" id="1.20.1250.20">
    <property type="entry name" value="MFS general substrate transporter like domains"/>
    <property type="match status" value="2"/>
</dbReference>
<feature type="transmembrane region" description="Helical" evidence="7">
    <location>
        <begin position="543"/>
        <end position="564"/>
    </location>
</feature>
<dbReference type="PROSITE" id="PS50850">
    <property type="entry name" value="MFS"/>
    <property type="match status" value="1"/>
</dbReference>
<feature type="transmembrane region" description="Helical" evidence="7">
    <location>
        <begin position="763"/>
        <end position="785"/>
    </location>
</feature>
<feature type="transmembrane region" description="Helical" evidence="7">
    <location>
        <begin position="923"/>
        <end position="943"/>
    </location>
</feature>
<feature type="transmembrane region" description="Helical" evidence="7">
    <location>
        <begin position="1131"/>
        <end position="1153"/>
    </location>
</feature>
<dbReference type="InterPro" id="IPR002293">
    <property type="entry name" value="AA/rel_permease1"/>
</dbReference>
<evidence type="ECO:0000256" key="2">
    <source>
        <dbReference type="ARBA" id="ARBA00022448"/>
    </source>
</evidence>
<keyword evidence="5 7" id="KW-0472">Membrane</keyword>
<feature type="domain" description="Major facilitator superfamily (MFS) profile" evidence="8">
    <location>
        <begin position="60"/>
        <end position="569"/>
    </location>
</feature>
<feature type="transmembrane region" description="Helical" evidence="7">
    <location>
        <begin position="60"/>
        <end position="89"/>
    </location>
</feature>
<keyword evidence="10" id="KW-1185">Reference proteome</keyword>
<feature type="transmembrane region" description="Helical" evidence="7">
    <location>
        <begin position="963"/>
        <end position="986"/>
    </location>
</feature>
<dbReference type="Gene3D" id="1.20.1740.10">
    <property type="entry name" value="Amino acid/polyamine transporter I"/>
    <property type="match status" value="1"/>
</dbReference>
<dbReference type="GO" id="GO:0016020">
    <property type="term" value="C:membrane"/>
    <property type="evidence" value="ECO:0007669"/>
    <property type="project" value="UniProtKB-SubCell"/>
</dbReference>
<feature type="transmembrane region" description="Helical" evidence="7">
    <location>
        <begin position="445"/>
        <end position="464"/>
    </location>
</feature>
<feature type="transmembrane region" description="Helical" evidence="7">
    <location>
        <begin position="169"/>
        <end position="189"/>
    </location>
</feature>
<keyword evidence="3 7" id="KW-0812">Transmembrane</keyword>
<evidence type="ECO:0000256" key="6">
    <source>
        <dbReference type="SAM" id="MobiDB-lite"/>
    </source>
</evidence>
<evidence type="ECO:0000256" key="5">
    <source>
        <dbReference type="ARBA" id="ARBA00023136"/>
    </source>
</evidence>
<evidence type="ECO:0000256" key="3">
    <source>
        <dbReference type="ARBA" id="ARBA00022692"/>
    </source>
</evidence>
<feature type="transmembrane region" description="Helical" evidence="7">
    <location>
        <begin position="1018"/>
        <end position="1041"/>
    </location>
</feature>
<keyword evidence="4 7" id="KW-1133">Transmembrane helix</keyword>
<dbReference type="AlphaFoldDB" id="A0A8H4JPR5"/>
<dbReference type="Proteomes" id="UP000536711">
    <property type="component" value="Unassembled WGS sequence"/>
</dbReference>
<organism evidence="9 10">
    <name type="scientific">Fusarium acutatum</name>
    <dbReference type="NCBI Taxonomy" id="78861"/>
    <lineage>
        <taxon>Eukaryota</taxon>
        <taxon>Fungi</taxon>
        <taxon>Dikarya</taxon>
        <taxon>Ascomycota</taxon>
        <taxon>Pezizomycotina</taxon>
        <taxon>Sordariomycetes</taxon>
        <taxon>Hypocreomycetidae</taxon>
        <taxon>Hypocreales</taxon>
        <taxon>Nectriaceae</taxon>
        <taxon>Fusarium</taxon>
        <taxon>Fusarium fujikuroi species complex</taxon>
    </lineage>
</organism>
<evidence type="ECO:0000313" key="9">
    <source>
        <dbReference type="EMBL" id="KAF4436100.1"/>
    </source>
</evidence>
<proteinExistence type="predicted"/>
<evidence type="ECO:0000259" key="8">
    <source>
        <dbReference type="PROSITE" id="PS50850"/>
    </source>
</evidence>
<dbReference type="PROSITE" id="PS00217">
    <property type="entry name" value="SUGAR_TRANSPORT_2"/>
    <property type="match status" value="1"/>
</dbReference>
<name>A0A8H4JPR5_9HYPO</name>
<comment type="subcellular location">
    <subcellularLocation>
        <location evidence="1">Membrane</location>
        <topology evidence="1">Multi-pass membrane protein</topology>
    </subcellularLocation>
</comment>
<dbReference type="OrthoDB" id="433512at2759"/>
<feature type="transmembrane region" description="Helical" evidence="7">
    <location>
        <begin position="416"/>
        <end position="438"/>
    </location>
</feature>
<feature type="transmembrane region" description="Helical" evidence="7">
    <location>
        <begin position="1165"/>
        <end position="1184"/>
    </location>
</feature>
<comment type="caution">
    <text evidence="9">The sequence shown here is derived from an EMBL/GenBank/DDBJ whole genome shotgun (WGS) entry which is preliminary data.</text>
</comment>
<feature type="transmembrane region" description="Helical" evidence="7">
    <location>
        <begin position="201"/>
        <end position="224"/>
    </location>
</feature>
<feature type="transmembrane region" description="Helical" evidence="7">
    <location>
        <begin position="244"/>
        <end position="262"/>
    </location>
</feature>
<evidence type="ECO:0000313" key="10">
    <source>
        <dbReference type="Proteomes" id="UP000536711"/>
    </source>
</evidence>
<feature type="transmembrane region" description="Helical" evidence="7">
    <location>
        <begin position="512"/>
        <end position="531"/>
    </location>
</feature>
<protein>
    <submittedName>
        <fullName evidence="9">Inorganic phosphate transporter PHO84</fullName>
    </submittedName>
</protein>
<accession>A0A8H4JPR5</accession>
<feature type="transmembrane region" description="Helical" evidence="7">
    <location>
        <begin position="130"/>
        <end position="149"/>
    </location>
</feature>
<feature type="transmembrane region" description="Helical" evidence="7">
    <location>
        <begin position="730"/>
        <end position="751"/>
    </location>
</feature>
<dbReference type="InterPro" id="IPR005829">
    <property type="entry name" value="Sugar_transporter_CS"/>
</dbReference>
<keyword evidence="2" id="KW-0813">Transport</keyword>